<keyword evidence="3" id="KW-1185">Reference proteome</keyword>
<feature type="compositionally biased region" description="Polar residues" evidence="1">
    <location>
        <begin position="10"/>
        <end position="34"/>
    </location>
</feature>
<feature type="region of interest" description="Disordered" evidence="1">
    <location>
        <begin position="1"/>
        <end position="34"/>
    </location>
</feature>
<accession>A0A4Z2HUP6</accession>
<sequence length="60" mass="6499">MAADYRLHAESTSQLHQQGPKSSRSNPFSPSCTIGSQTQLMAIIPTPPHIFNPQSASNSF</sequence>
<gene>
    <name evidence="2" type="ORF">EYF80_021046</name>
</gene>
<dbReference type="AlphaFoldDB" id="A0A4Z2HUP6"/>
<dbReference type="Proteomes" id="UP000314294">
    <property type="component" value="Unassembled WGS sequence"/>
</dbReference>
<evidence type="ECO:0000313" key="2">
    <source>
        <dbReference type="EMBL" id="TNN68734.1"/>
    </source>
</evidence>
<name>A0A4Z2HUP6_9TELE</name>
<organism evidence="2 3">
    <name type="scientific">Liparis tanakae</name>
    <name type="common">Tanaka's snailfish</name>
    <dbReference type="NCBI Taxonomy" id="230148"/>
    <lineage>
        <taxon>Eukaryota</taxon>
        <taxon>Metazoa</taxon>
        <taxon>Chordata</taxon>
        <taxon>Craniata</taxon>
        <taxon>Vertebrata</taxon>
        <taxon>Euteleostomi</taxon>
        <taxon>Actinopterygii</taxon>
        <taxon>Neopterygii</taxon>
        <taxon>Teleostei</taxon>
        <taxon>Neoteleostei</taxon>
        <taxon>Acanthomorphata</taxon>
        <taxon>Eupercaria</taxon>
        <taxon>Perciformes</taxon>
        <taxon>Cottioidei</taxon>
        <taxon>Cottales</taxon>
        <taxon>Liparidae</taxon>
        <taxon>Liparis</taxon>
    </lineage>
</organism>
<reference evidence="2 3" key="1">
    <citation type="submission" date="2019-03" db="EMBL/GenBank/DDBJ databases">
        <title>First draft genome of Liparis tanakae, snailfish: a comprehensive survey of snailfish specific genes.</title>
        <authorList>
            <person name="Kim W."/>
            <person name="Song I."/>
            <person name="Jeong J.-H."/>
            <person name="Kim D."/>
            <person name="Kim S."/>
            <person name="Ryu S."/>
            <person name="Song J.Y."/>
            <person name="Lee S.K."/>
        </authorList>
    </citation>
    <scope>NUCLEOTIDE SEQUENCE [LARGE SCALE GENOMIC DNA]</scope>
    <source>
        <tissue evidence="2">Muscle</tissue>
    </source>
</reference>
<comment type="caution">
    <text evidence="2">The sequence shown here is derived from an EMBL/GenBank/DDBJ whole genome shotgun (WGS) entry which is preliminary data.</text>
</comment>
<evidence type="ECO:0000256" key="1">
    <source>
        <dbReference type="SAM" id="MobiDB-lite"/>
    </source>
</evidence>
<dbReference type="EMBL" id="SRLO01000185">
    <property type="protein sequence ID" value="TNN68734.1"/>
    <property type="molecule type" value="Genomic_DNA"/>
</dbReference>
<proteinExistence type="predicted"/>
<evidence type="ECO:0000313" key="3">
    <source>
        <dbReference type="Proteomes" id="UP000314294"/>
    </source>
</evidence>
<protein>
    <submittedName>
        <fullName evidence="2">Uncharacterized protein</fullName>
    </submittedName>
</protein>